<dbReference type="Proteomes" id="UP000295443">
    <property type="component" value="Unassembled WGS sequence"/>
</dbReference>
<gene>
    <name evidence="11" type="ORF">EZJ19_04490</name>
</gene>
<evidence type="ECO:0000259" key="9">
    <source>
        <dbReference type="PROSITE" id="PS50111"/>
    </source>
</evidence>
<evidence type="ECO:0000256" key="7">
    <source>
        <dbReference type="PROSITE-ProRule" id="PRU00284"/>
    </source>
</evidence>
<keyword evidence="5 7" id="KW-0807">Transducer</keyword>
<keyword evidence="3 8" id="KW-1133">Transmembrane helix</keyword>
<dbReference type="PANTHER" id="PTHR32089:SF119">
    <property type="entry name" value="METHYL-ACCEPTING CHEMOTAXIS PROTEIN CTPL"/>
    <property type="match status" value="1"/>
</dbReference>
<evidence type="ECO:0000256" key="2">
    <source>
        <dbReference type="ARBA" id="ARBA00022692"/>
    </source>
</evidence>
<name>A0A4R1BIQ8_9PROT</name>
<keyword evidence="12" id="KW-1185">Reference proteome</keyword>
<dbReference type="SMART" id="SM00283">
    <property type="entry name" value="MA"/>
    <property type="match status" value="1"/>
</dbReference>
<dbReference type="InterPro" id="IPR004089">
    <property type="entry name" value="MCPsignal_dom"/>
</dbReference>
<dbReference type="Gene3D" id="1.10.287.950">
    <property type="entry name" value="Methyl-accepting chemotaxis protein"/>
    <property type="match status" value="1"/>
</dbReference>
<dbReference type="Pfam" id="PF00015">
    <property type="entry name" value="MCPsignal"/>
    <property type="match status" value="1"/>
</dbReference>
<dbReference type="OrthoDB" id="9177152at2"/>
<dbReference type="PANTHER" id="PTHR32089">
    <property type="entry name" value="METHYL-ACCEPTING CHEMOTAXIS PROTEIN MCPB"/>
    <property type="match status" value="1"/>
</dbReference>
<feature type="transmembrane region" description="Helical" evidence="8">
    <location>
        <begin position="322"/>
        <end position="344"/>
    </location>
</feature>
<accession>A0A4R1BIQ8</accession>
<dbReference type="PROSITE" id="PS50885">
    <property type="entry name" value="HAMP"/>
    <property type="match status" value="1"/>
</dbReference>
<dbReference type="EMBL" id="SJZB01000014">
    <property type="protein sequence ID" value="TCJ17215.1"/>
    <property type="molecule type" value="Genomic_DNA"/>
</dbReference>
<sequence>MDKPQVNAASGEQGNLGARLSAWQERMSSLDPRRLKMLQGMTSERRYQVLVLTMILSVLLTAVFMLLYVVQVGHRTERVEVASHLQMLSQRYSKTALQAALGNKAAFGQLKESEQAFVKGLDALTARAAVFSGQAELAGLKKRWETSRKDIDTLLTQQDVLVALGQSISQINARNNDLLDLTEQVTALLPPGRALSFAHQQALWTQRMAKNANALVAGEVINPEVAYQLGQDVKTFGDVLNGMLNGDAELGIAAVGAGAARDKLLELKESFGAFSTQVNLILNNMPKLLGAKRAARELFDESEQILAMTGKLTAAYQNDSSWVFLTLGVFMGLAALASLVMLALTNVAESRLRAEQAAHEQEAAARENRRNQEAILRLLNEMGDLADGNLTVRATVTEDITGAIADSVNFAIEELRTLVDNVNRAVHQVTQATEDAKQLSEGMLATTERQAGEIGQATDSVAVMTESVNRVALNASDSAHVAEQSLEFARKGGDSVRAAIAGMNAIRDQIQETSKRIKRLGESSQEIGEIVELIGDITEQTNVLALNAAIQAAAAGEAGRGFSVVAEEVQRLAERSGQATRRIGAIVKTIQTDTQDTINAMEASTRGVVEGATLSDNAGHALQDIESVSDELARLIQSISDATQEQVDIANRIAETMQQVLGQTREAADGARKSAESVGQLTVLADDLRVSVAGFTL</sequence>
<dbReference type="InterPro" id="IPR003660">
    <property type="entry name" value="HAMP_dom"/>
</dbReference>
<evidence type="ECO:0000256" key="3">
    <source>
        <dbReference type="ARBA" id="ARBA00022989"/>
    </source>
</evidence>
<dbReference type="AlphaFoldDB" id="A0A4R1BIQ8"/>
<evidence type="ECO:0000313" key="12">
    <source>
        <dbReference type="Proteomes" id="UP000295443"/>
    </source>
</evidence>
<feature type="transmembrane region" description="Helical" evidence="8">
    <location>
        <begin position="49"/>
        <end position="70"/>
    </location>
</feature>
<evidence type="ECO:0000259" key="10">
    <source>
        <dbReference type="PROSITE" id="PS50885"/>
    </source>
</evidence>
<proteinExistence type="inferred from homology"/>
<reference evidence="11 12" key="1">
    <citation type="submission" date="2019-03" db="EMBL/GenBank/DDBJ databases">
        <title>Genome sequence of Thiobacillaceae bacterium LSR1, a sulfur-oxidizing bacterium isolated from freshwater sediment.</title>
        <authorList>
            <person name="Li S."/>
        </authorList>
    </citation>
    <scope>NUCLEOTIDE SEQUENCE [LARGE SCALE GENOMIC DNA]</scope>
    <source>
        <strain evidence="11 12">LSR1</strain>
    </source>
</reference>
<keyword evidence="4 8" id="KW-0472">Membrane</keyword>
<organism evidence="11 12">
    <name type="scientific">Parasulfuritortus cantonensis</name>
    <dbReference type="NCBI Taxonomy" id="2528202"/>
    <lineage>
        <taxon>Bacteria</taxon>
        <taxon>Pseudomonadati</taxon>
        <taxon>Pseudomonadota</taxon>
        <taxon>Betaproteobacteria</taxon>
        <taxon>Nitrosomonadales</taxon>
        <taxon>Thiobacillaceae</taxon>
        <taxon>Parasulfuritortus</taxon>
    </lineage>
</organism>
<dbReference type="RefSeq" id="WP_131445098.1">
    <property type="nucleotide sequence ID" value="NZ_SJZB01000014.1"/>
</dbReference>
<dbReference type="InterPro" id="IPR029095">
    <property type="entry name" value="NarX-like_N"/>
</dbReference>
<keyword evidence="2 8" id="KW-0812">Transmembrane</keyword>
<comment type="subcellular location">
    <subcellularLocation>
        <location evidence="1">Membrane</location>
        <topology evidence="1">Multi-pass membrane protein</topology>
    </subcellularLocation>
</comment>
<evidence type="ECO:0000256" key="5">
    <source>
        <dbReference type="ARBA" id="ARBA00023224"/>
    </source>
</evidence>
<comment type="caution">
    <text evidence="11">The sequence shown here is derived from an EMBL/GenBank/DDBJ whole genome shotgun (WGS) entry which is preliminary data.</text>
</comment>
<dbReference type="GO" id="GO:0007165">
    <property type="term" value="P:signal transduction"/>
    <property type="evidence" value="ECO:0007669"/>
    <property type="project" value="UniProtKB-KW"/>
</dbReference>
<evidence type="ECO:0000256" key="1">
    <source>
        <dbReference type="ARBA" id="ARBA00004141"/>
    </source>
</evidence>
<evidence type="ECO:0000256" key="4">
    <source>
        <dbReference type="ARBA" id="ARBA00023136"/>
    </source>
</evidence>
<feature type="domain" description="HAMP" evidence="10">
    <location>
        <begin position="369"/>
        <end position="420"/>
    </location>
</feature>
<dbReference type="Pfam" id="PF13675">
    <property type="entry name" value="PilJ"/>
    <property type="match status" value="1"/>
</dbReference>
<feature type="domain" description="Methyl-accepting transducer" evidence="9">
    <location>
        <begin position="425"/>
        <end position="661"/>
    </location>
</feature>
<comment type="similarity">
    <text evidence="6">Belongs to the methyl-accepting chemotaxis (MCP) protein family.</text>
</comment>
<dbReference type="GO" id="GO:0016020">
    <property type="term" value="C:membrane"/>
    <property type="evidence" value="ECO:0007669"/>
    <property type="project" value="UniProtKB-SubCell"/>
</dbReference>
<dbReference type="SUPFAM" id="SSF58104">
    <property type="entry name" value="Methyl-accepting chemotaxis protein (MCP) signaling domain"/>
    <property type="match status" value="1"/>
</dbReference>
<evidence type="ECO:0000313" key="11">
    <source>
        <dbReference type="EMBL" id="TCJ17215.1"/>
    </source>
</evidence>
<evidence type="ECO:0000256" key="6">
    <source>
        <dbReference type="ARBA" id="ARBA00029447"/>
    </source>
</evidence>
<dbReference type="PROSITE" id="PS50111">
    <property type="entry name" value="CHEMOTAXIS_TRANSDUC_2"/>
    <property type="match status" value="1"/>
</dbReference>
<protein>
    <submittedName>
        <fullName evidence="11">Methyl-accepting chemotaxis protein</fullName>
    </submittedName>
</protein>
<evidence type="ECO:0000256" key="8">
    <source>
        <dbReference type="SAM" id="Phobius"/>
    </source>
</evidence>